<dbReference type="PROSITE" id="PS50234">
    <property type="entry name" value="VWFA"/>
    <property type="match status" value="1"/>
</dbReference>
<dbReference type="InterPro" id="IPR036465">
    <property type="entry name" value="vWFA_dom_sf"/>
</dbReference>
<dbReference type="RefSeq" id="WP_151167593.1">
    <property type="nucleotide sequence ID" value="NZ_WACR01000005.1"/>
</dbReference>
<dbReference type="SMART" id="SM00327">
    <property type="entry name" value="VWA"/>
    <property type="match status" value="1"/>
</dbReference>
<keyword evidence="3" id="KW-1185">Reference proteome</keyword>
<dbReference type="Gene3D" id="3.40.50.410">
    <property type="entry name" value="von Willebrand factor, type A domain"/>
    <property type="match status" value="2"/>
</dbReference>
<dbReference type="SUPFAM" id="SSF53300">
    <property type="entry name" value="vWA-like"/>
    <property type="match status" value="1"/>
</dbReference>
<name>A0A6N6M7E1_9FLAO</name>
<dbReference type="Pfam" id="PF13519">
    <property type="entry name" value="VWA_2"/>
    <property type="match status" value="1"/>
</dbReference>
<reference evidence="2 3" key="1">
    <citation type="submission" date="2019-09" db="EMBL/GenBank/DDBJ databases">
        <title>Genomes of Cryomorphaceae.</title>
        <authorList>
            <person name="Bowman J.P."/>
        </authorList>
    </citation>
    <scope>NUCLEOTIDE SEQUENCE [LARGE SCALE GENOMIC DNA]</scope>
    <source>
        <strain evidence="2 3">KCTC 52047</strain>
    </source>
</reference>
<feature type="domain" description="VWFA" evidence="1">
    <location>
        <begin position="27"/>
        <end position="219"/>
    </location>
</feature>
<dbReference type="OrthoDB" id="5348860at2"/>
<dbReference type="InterPro" id="IPR002035">
    <property type="entry name" value="VWF_A"/>
</dbReference>
<dbReference type="AlphaFoldDB" id="A0A6N6M7E1"/>
<sequence length="454" mass="50524">MKSRILLFVFILFAQLVIGQSQNAMTRVLFIYDASNSMNKEWESGTRHSVAHNLINSALDSLKDKPNLQLALRVYGHQSSYRQGQDCDDTKLEVPFGNKRVKAIQKKLKEITPKGTTPIARTLEKAGDDFPECEDCRNIIILITDGIEECDGDPCAVSRMLQKRGITLKPFIIGIGMDENFKKTFKCVGNFFDASNEKTFDNVLNIVISQALNSTTAQLNLLDIYGNPTETNVPYTFFDRFMNEDIVNYVHTMNALGNPDTIYLDPSSTYDLTVFTTPAVTKDSITLTPGKHNIIGVQAGQGTLELKKSGSISSKQAVAIVRQGGKMKTLNAQKLGTDEKYLVGTYDLEILTLPRTYINDVEIKQSHTTTIEIPPPGLVTIMKNLTGYGGIYKLEGNEATWVTNLNSAATNESVKLQPGRYRVVFRSKSSNNSKYTRVEEFSISPGESRVVNLR</sequence>
<evidence type="ECO:0000259" key="1">
    <source>
        <dbReference type="PROSITE" id="PS50234"/>
    </source>
</evidence>
<dbReference type="Proteomes" id="UP000435357">
    <property type="component" value="Unassembled WGS sequence"/>
</dbReference>
<protein>
    <submittedName>
        <fullName evidence="2">VWA domain-containing protein</fullName>
    </submittedName>
</protein>
<proteinExistence type="predicted"/>
<comment type="caution">
    <text evidence="2">The sequence shown here is derived from an EMBL/GenBank/DDBJ whole genome shotgun (WGS) entry which is preliminary data.</text>
</comment>
<evidence type="ECO:0000313" key="3">
    <source>
        <dbReference type="Proteomes" id="UP000435357"/>
    </source>
</evidence>
<gene>
    <name evidence="2" type="ORF">F3059_06945</name>
</gene>
<organism evidence="2 3">
    <name type="scientific">Salibacter halophilus</name>
    <dbReference type="NCBI Taxonomy" id="1803916"/>
    <lineage>
        <taxon>Bacteria</taxon>
        <taxon>Pseudomonadati</taxon>
        <taxon>Bacteroidota</taxon>
        <taxon>Flavobacteriia</taxon>
        <taxon>Flavobacteriales</taxon>
        <taxon>Salibacteraceae</taxon>
        <taxon>Salibacter</taxon>
    </lineage>
</organism>
<accession>A0A6N6M7E1</accession>
<evidence type="ECO:0000313" key="2">
    <source>
        <dbReference type="EMBL" id="KAB1064430.1"/>
    </source>
</evidence>
<dbReference type="EMBL" id="WACR01000005">
    <property type="protein sequence ID" value="KAB1064430.1"/>
    <property type="molecule type" value="Genomic_DNA"/>
</dbReference>